<protein>
    <submittedName>
        <fullName evidence="2">Uncharacterized protein</fullName>
    </submittedName>
</protein>
<name>X6N1I3_RETFI</name>
<dbReference type="InterPro" id="IPR016024">
    <property type="entry name" value="ARM-type_fold"/>
</dbReference>
<evidence type="ECO:0000313" key="3">
    <source>
        <dbReference type="Proteomes" id="UP000023152"/>
    </source>
</evidence>
<dbReference type="EMBL" id="ASPP01013183">
    <property type="protein sequence ID" value="ETO19891.1"/>
    <property type="molecule type" value="Genomic_DNA"/>
</dbReference>
<dbReference type="SUPFAM" id="SSF48371">
    <property type="entry name" value="ARM repeat"/>
    <property type="match status" value="2"/>
</dbReference>
<comment type="caution">
    <text evidence="2">The sequence shown here is derived from an EMBL/GenBank/DDBJ whole genome shotgun (WGS) entry which is preliminary data.</text>
</comment>
<evidence type="ECO:0000256" key="1">
    <source>
        <dbReference type="SAM" id="MobiDB-lite"/>
    </source>
</evidence>
<feature type="non-terminal residue" evidence="2">
    <location>
        <position position="549"/>
    </location>
</feature>
<dbReference type="PANTHER" id="PTHR10257">
    <property type="entry name" value="SERINE/THREONINE PROTEIN PHOSPHATASE 2A PP2A REGULATORY SUBUNIT B"/>
    <property type="match status" value="1"/>
</dbReference>
<gene>
    <name evidence="2" type="ORF">RFI_17322</name>
</gene>
<dbReference type="Proteomes" id="UP000023152">
    <property type="component" value="Unassembled WGS sequence"/>
</dbReference>
<accession>X6N1I3</accession>
<proteinExistence type="predicted"/>
<feature type="compositionally biased region" description="Polar residues" evidence="1">
    <location>
        <begin position="450"/>
        <end position="459"/>
    </location>
</feature>
<feature type="region of interest" description="Disordered" evidence="1">
    <location>
        <begin position="416"/>
        <end position="459"/>
    </location>
</feature>
<dbReference type="GO" id="GO:0000159">
    <property type="term" value="C:protein phosphatase type 2A complex"/>
    <property type="evidence" value="ECO:0007669"/>
    <property type="project" value="InterPro"/>
</dbReference>
<organism evidence="2 3">
    <name type="scientific">Reticulomyxa filosa</name>
    <dbReference type="NCBI Taxonomy" id="46433"/>
    <lineage>
        <taxon>Eukaryota</taxon>
        <taxon>Sar</taxon>
        <taxon>Rhizaria</taxon>
        <taxon>Retaria</taxon>
        <taxon>Foraminifera</taxon>
        <taxon>Monothalamids</taxon>
        <taxon>Reticulomyxidae</taxon>
        <taxon>Reticulomyxa</taxon>
    </lineage>
</organism>
<dbReference type="GO" id="GO:0019888">
    <property type="term" value="F:protein phosphatase regulator activity"/>
    <property type="evidence" value="ECO:0007669"/>
    <property type="project" value="InterPro"/>
</dbReference>
<dbReference type="Pfam" id="PF01603">
    <property type="entry name" value="B56"/>
    <property type="match status" value="2"/>
</dbReference>
<dbReference type="GO" id="GO:0007165">
    <property type="term" value="P:signal transduction"/>
    <property type="evidence" value="ECO:0007669"/>
    <property type="project" value="InterPro"/>
</dbReference>
<dbReference type="OrthoDB" id="10264446at2759"/>
<dbReference type="AlphaFoldDB" id="X6N1I3"/>
<sequence length="549" mass="64039">MTLCVFLFFTYTRVKLQIVQKKEALLTDLTDFISQNTWFSEELFEECLKTISINLFRPLPYQYRPPSLMFFNDEVFEKETSYEDPSWRHLKLVYDLTWRVINTPSVTAQIMEIMWRRKQGGRERGGEKNKTNAPTIRTHNMKNDQKYLPGSFLQKLMELFASEDTRERAYLMMILHKIYGRCLKLRPHIIELICVHLYRVMYTPDLDHCNGVIEILQIVCAIIPGLTLPIKDTWQNVLLFKLDLCENVVSRALKKYWEQLTQCCVNYVAKDIQGASVVLSGLLRYWPKQSPQKEEIFIMEAVNIIDVLIHHQNGHFDFDTFKPILVATSHQLIKCMLSTRQPVAEHAIAAWKEPSMQELVDFDRKAFLPQLMEAFFRNRSHPNQQLRTSSQSVETIYQNKDILYWKKMQQYLTKKQTREQSAEDTTTQALANGGLPPFPCKVNRSRLDTESQSTESTKPISSIINGSSIFASLKKTDGMSNIPSPNNNTDNANSSKPRGYDSFVIFTLEQINKIDYSPLIPSVRRYEQDVADNKFRYLTKTEQQVHLFF</sequence>
<dbReference type="Gene3D" id="1.25.10.10">
    <property type="entry name" value="Leucine-rich Repeat Variant"/>
    <property type="match status" value="1"/>
</dbReference>
<keyword evidence="3" id="KW-1185">Reference proteome</keyword>
<evidence type="ECO:0000313" key="2">
    <source>
        <dbReference type="EMBL" id="ETO19891.1"/>
    </source>
</evidence>
<reference evidence="2 3" key="1">
    <citation type="journal article" date="2013" name="Curr. Biol.">
        <title>The Genome of the Foraminiferan Reticulomyxa filosa.</title>
        <authorList>
            <person name="Glockner G."/>
            <person name="Hulsmann N."/>
            <person name="Schleicher M."/>
            <person name="Noegel A.A."/>
            <person name="Eichinger L."/>
            <person name="Gallinger C."/>
            <person name="Pawlowski J."/>
            <person name="Sierra R."/>
            <person name="Euteneuer U."/>
            <person name="Pillet L."/>
            <person name="Moustafa A."/>
            <person name="Platzer M."/>
            <person name="Groth M."/>
            <person name="Szafranski K."/>
            <person name="Schliwa M."/>
        </authorList>
    </citation>
    <scope>NUCLEOTIDE SEQUENCE [LARGE SCALE GENOMIC DNA]</scope>
</reference>
<dbReference type="InterPro" id="IPR002554">
    <property type="entry name" value="PP2A_B56"/>
</dbReference>
<dbReference type="PANTHER" id="PTHR10257:SF3">
    <property type="entry name" value="SERINE_THREONINE-PROTEIN PHOSPHATASE 2A 56 KDA REGULATORY SUBUNIT GAMMA ISOFORM"/>
    <property type="match status" value="1"/>
</dbReference>
<dbReference type="InterPro" id="IPR011989">
    <property type="entry name" value="ARM-like"/>
</dbReference>